<dbReference type="CDD" id="cd02570">
    <property type="entry name" value="PseudoU_synth_EcTruA"/>
    <property type="match status" value="1"/>
</dbReference>
<evidence type="ECO:0000256" key="7">
    <source>
        <dbReference type="RuleBase" id="RU003792"/>
    </source>
</evidence>
<dbReference type="HAMAP" id="MF_00171">
    <property type="entry name" value="TruA"/>
    <property type="match status" value="1"/>
</dbReference>
<dbReference type="InterPro" id="IPR020095">
    <property type="entry name" value="PsdUridine_synth_TruA_C"/>
</dbReference>
<comment type="similarity">
    <text evidence="1 4 7">Belongs to the tRNA pseudouridine synthase TruA family.</text>
</comment>
<evidence type="ECO:0000256" key="5">
    <source>
        <dbReference type="PIRSR" id="PIRSR001430-1"/>
    </source>
</evidence>
<feature type="active site" description="Nucleophile" evidence="4 5">
    <location>
        <position position="104"/>
    </location>
</feature>
<evidence type="ECO:0000256" key="3">
    <source>
        <dbReference type="ARBA" id="ARBA00023235"/>
    </source>
</evidence>
<keyword evidence="10" id="KW-1185">Reference proteome</keyword>
<dbReference type="PANTHER" id="PTHR11142">
    <property type="entry name" value="PSEUDOURIDYLATE SYNTHASE"/>
    <property type="match status" value="1"/>
</dbReference>
<dbReference type="RefSeq" id="WP_394341706.1">
    <property type="nucleotide sequence ID" value="NZ_CP049246.1"/>
</dbReference>
<proteinExistence type="inferred from homology"/>
<comment type="caution">
    <text evidence="4">Lacks conserved residue(s) required for the propagation of feature annotation.</text>
</comment>
<dbReference type="GO" id="GO:0031119">
    <property type="term" value="P:tRNA pseudouridine synthesis"/>
    <property type="evidence" value="ECO:0007669"/>
    <property type="project" value="UniProtKB-UniRule"/>
</dbReference>
<dbReference type="SUPFAM" id="SSF55120">
    <property type="entry name" value="Pseudouridine synthase"/>
    <property type="match status" value="1"/>
</dbReference>
<feature type="binding site" evidence="4 6">
    <location>
        <position position="164"/>
    </location>
    <ligand>
        <name>substrate</name>
    </ligand>
</feature>
<dbReference type="Gene3D" id="3.30.70.580">
    <property type="entry name" value="Pseudouridine synthase I, catalytic domain, N-terminal subdomain"/>
    <property type="match status" value="1"/>
</dbReference>
<sequence>MQLALQQVSLPYFRCEGPLKVKFSERIIFYRHFTFTGLRYSIINYLCKVEEQMPRFFLEIAYDGTAYHGWQVQDNAVSVQEKLNAALSVLLRTEVETVGAGRTDAGVHAKQLYVHFDSEAAVLQNKEKFIHSLNALLPFDIAAYRLIPVAADAHARFDATERSYAYHVHFRKDPFRHLKSWQLRDTPNAEKMNIAARDLLGKQDFSCFSKSNTQVFTNICDIKHAEWRWEGEDLVFHITADRFLRNMVRAIVGTLMEIGLGKKPIEHIKAVIDSKDRAMAGTSVPACGLYLTSVVYPYIDNSK</sequence>
<comment type="catalytic activity">
    <reaction evidence="4 7">
        <text>uridine(38/39/40) in tRNA = pseudouridine(38/39/40) in tRNA</text>
        <dbReference type="Rhea" id="RHEA:22376"/>
        <dbReference type="Rhea" id="RHEA-COMP:10085"/>
        <dbReference type="Rhea" id="RHEA-COMP:10087"/>
        <dbReference type="ChEBI" id="CHEBI:65314"/>
        <dbReference type="ChEBI" id="CHEBI:65315"/>
        <dbReference type="EC" id="5.4.99.12"/>
    </reaction>
</comment>
<comment type="subunit">
    <text evidence="4">Homodimer.</text>
</comment>
<evidence type="ECO:0000313" key="10">
    <source>
        <dbReference type="Proteomes" id="UP000236731"/>
    </source>
</evidence>
<keyword evidence="2 4" id="KW-0819">tRNA processing</keyword>
<dbReference type="EC" id="5.4.99.12" evidence="4"/>
<keyword evidence="3 4" id="KW-0413">Isomerase</keyword>
<evidence type="ECO:0000259" key="8">
    <source>
        <dbReference type="Pfam" id="PF01416"/>
    </source>
</evidence>
<evidence type="ECO:0000313" key="9">
    <source>
        <dbReference type="EMBL" id="SEG36259.1"/>
    </source>
</evidence>
<dbReference type="AlphaFoldDB" id="A0A1H5ZIJ4"/>
<dbReference type="EMBL" id="FNUT01000007">
    <property type="protein sequence ID" value="SEG36259.1"/>
    <property type="molecule type" value="Genomic_DNA"/>
</dbReference>
<dbReference type="Proteomes" id="UP000236731">
    <property type="component" value="Unassembled WGS sequence"/>
</dbReference>
<protein>
    <recommendedName>
        <fullName evidence="4">tRNA pseudouridine synthase A</fullName>
        <ecNumber evidence="4">5.4.99.12</ecNumber>
    </recommendedName>
    <alternativeName>
        <fullName evidence="4">tRNA pseudouridine(38-40) synthase</fullName>
    </alternativeName>
    <alternativeName>
        <fullName evidence="4">tRNA pseudouridylate synthase I</fullName>
    </alternativeName>
    <alternativeName>
        <fullName evidence="4">tRNA-uridine isomerase I</fullName>
    </alternativeName>
</protein>
<evidence type="ECO:0000256" key="2">
    <source>
        <dbReference type="ARBA" id="ARBA00022694"/>
    </source>
</evidence>
<dbReference type="InterPro" id="IPR020097">
    <property type="entry name" value="PsdUridine_synth_TruA_a/b_dom"/>
</dbReference>
<evidence type="ECO:0000256" key="4">
    <source>
        <dbReference type="HAMAP-Rule" id="MF_00171"/>
    </source>
</evidence>
<dbReference type="InterPro" id="IPR001406">
    <property type="entry name" value="PsdUridine_synth_TruA"/>
</dbReference>
<dbReference type="FunFam" id="3.30.70.580:FF:000001">
    <property type="entry name" value="tRNA pseudouridine synthase A"/>
    <property type="match status" value="1"/>
</dbReference>
<dbReference type="PANTHER" id="PTHR11142:SF0">
    <property type="entry name" value="TRNA PSEUDOURIDINE SYNTHASE-LIKE 1"/>
    <property type="match status" value="1"/>
</dbReference>
<evidence type="ECO:0000256" key="6">
    <source>
        <dbReference type="PIRSR" id="PIRSR001430-2"/>
    </source>
</evidence>
<gene>
    <name evidence="4" type="primary">truA</name>
    <name evidence="9" type="ORF">SAMN05421877_10729</name>
</gene>
<name>A0A1H5ZIJ4_9SPHI</name>
<organism evidence="9 10">
    <name type="scientific">Sphingobacterium lactis</name>
    <dbReference type="NCBI Taxonomy" id="797291"/>
    <lineage>
        <taxon>Bacteria</taxon>
        <taxon>Pseudomonadati</taxon>
        <taxon>Bacteroidota</taxon>
        <taxon>Sphingobacteriia</taxon>
        <taxon>Sphingobacteriales</taxon>
        <taxon>Sphingobacteriaceae</taxon>
        <taxon>Sphingobacterium</taxon>
    </lineage>
</organism>
<feature type="domain" description="Pseudouridine synthase I TruA alpha/beta" evidence="8">
    <location>
        <begin position="195"/>
        <end position="297"/>
    </location>
</feature>
<dbReference type="GO" id="GO:0003723">
    <property type="term" value="F:RNA binding"/>
    <property type="evidence" value="ECO:0007669"/>
    <property type="project" value="InterPro"/>
</dbReference>
<reference evidence="10" key="1">
    <citation type="submission" date="2016-10" db="EMBL/GenBank/DDBJ databases">
        <authorList>
            <person name="Varghese N."/>
            <person name="Submissions S."/>
        </authorList>
    </citation>
    <scope>NUCLEOTIDE SEQUENCE [LARGE SCALE GENOMIC DNA]</scope>
    <source>
        <strain evidence="10">DSM 22361</strain>
    </source>
</reference>
<evidence type="ECO:0000256" key="1">
    <source>
        <dbReference type="ARBA" id="ARBA00009375"/>
    </source>
</evidence>
<dbReference type="PIRSF" id="PIRSF001430">
    <property type="entry name" value="tRNA_psdUrid_synth"/>
    <property type="match status" value="1"/>
</dbReference>
<dbReference type="InterPro" id="IPR020103">
    <property type="entry name" value="PsdUridine_synth_cat_dom_sf"/>
</dbReference>
<dbReference type="Gene3D" id="3.30.70.660">
    <property type="entry name" value="Pseudouridine synthase I, catalytic domain, C-terminal subdomain"/>
    <property type="match status" value="1"/>
</dbReference>
<dbReference type="InterPro" id="IPR020094">
    <property type="entry name" value="TruA/RsuA/RluB/E/F_N"/>
</dbReference>
<dbReference type="NCBIfam" id="TIGR00071">
    <property type="entry name" value="hisT_truA"/>
    <property type="match status" value="1"/>
</dbReference>
<accession>A0A1H5ZIJ4</accession>
<comment type="function">
    <text evidence="4">Formation of pseudouridine at positions 38, 39 and 40 in the anticodon stem and loop of transfer RNAs.</text>
</comment>
<dbReference type="Pfam" id="PF01416">
    <property type="entry name" value="PseudoU_synth_1"/>
    <property type="match status" value="1"/>
</dbReference>
<dbReference type="GO" id="GO:0160147">
    <property type="term" value="F:tRNA pseudouridine(38-40) synthase activity"/>
    <property type="evidence" value="ECO:0007669"/>
    <property type="project" value="UniProtKB-EC"/>
</dbReference>